<accession>A0A814E4M7</accession>
<name>A0A814E4M7_9BILA</name>
<organism evidence="2 3">
    <name type="scientific">Brachionus calyciflorus</name>
    <dbReference type="NCBI Taxonomy" id="104777"/>
    <lineage>
        <taxon>Eukaryota</taxon>
        <taxon>Metazoa</taxon>
        <taxon>Spiralia</taxon>
        <taxon>Gnathifera</taxon>
        <taxon>Rotifera</taxon>
        <taxon>Eurotatoria</taxon>
        <taxon>Monogononta</taxon>
        <taxon>Pseudotrocha</taxon>
        <taxon>Ploima</taxon>
        <taxon>Brachionidae</taxon>
        <taxon>Brachionus</taxon>
    </lineage>
</organism>
<dbReference type="OrthoDB" id="45963at2759"/>
<evidence type="ECO:0000256" key="1">
    <source>
        <dbReference type="SAM" id="Coils"/>
    </source>
</evidence>
<dbReference type="InterPro" id="IPR028260">
    <property type="entry name" value="FAM177"/>
</dbReference>
<evidence type="ECO:0000313" key="3">
    <source>
        <dbReference type="Proteomes" id="UP000663879"/>
    </source>
</evidence>
<dbReference type="EMBL" id="CAJNOC010003013">
    <property type="protein sequence ID" value="CAF0962941.1"/>
    <property type="molecule type" value="Genomic_DNA"/>
</dbReference>
<dbReference type="Pfam" id="PF14774">
    <property type="entry name" value="FAM177"/>
    <property type="match status" value="1"/>
</dbReference>
<keyword evidence="1" id="KW-0175">Coiled coil</keyword>
<gene>
    <name evidence="2" type="ORF">OXX778_LOCUS14546</name>
</gene>
<proteinExistence type="predicted"/>
<dbReference type="AlphaFoldDB" id="A0A814E4M7"/>
<sequence length="171" mass="20351">MNKFSNLTQHAENPSYQIDLEQNSHTDLTKKTRNLRIIHCGDGIIEECSEDEEEKERIEREEKRKQEELRAKMELEAKNMPWLPWMAYMAQKSAEKSLEVCDSMGEKLAWWFGITKPKFLYEIEEYNRIKLEEENSDDKAEEIIIGIDTLDNKNLENSEYHSDMNFLKNKI</sequence>
<dbReference type="PANTHER" id="PTHR31206">
    <property type="entry name" value="LP10445P"/>
    <property type="match status" value="1"/>
</dbReference>
<dbReference type="PANTHER" id="PTHR31206:SF1">
    <property type="entry name" value="LP10445P"/>
    <property type="match status" value="1"/>
</dbReference>
<dbReference type="Proteomes" id="UP000663879">
    <property type="component" value="Unassembled WGS sequence"/>
</dbReference>
<feature type="coiled-coil region" evidence="1">
    <location>
        <begin position="48"/>
        <end position="78"/>
    </location>
</feature>
<comment type="caution">
    <text evidence="2">The sequence shown here is derived from an EMBL/GenBank/DDBJ whole genome shotgun (WGS) entry which is preliminary data.</text>
</comment>
<reference evidence="2" key="1">
    <citation type="submission" date="2021-02" db="EMBL/GenBank/DDBJ databases">
        <authorList>
            <person name="Nowell W R."/>
        </authorList>
    </citation>
    <scope>NUCLEOTIDE SEQUENCE</scope>
    <source>
        <strain evidence="2">Ploen Becks lab</strain>
    </source>
</reference>
<protein>
    <submittedName>
        <fullName evidence="2">Uncharacterized protein</fullName>
    </submittedName>
</protein>
<keyword evidence="3" id="KW-1185">Reference proteome</keyword>
<evidence type="ECO:0000313" key="2">
    <source>
        <dbReference type="EMBL" id="CAF0962941.1"/>
    </source>
</evidence>